<evidence type="ECO:0000313" key="2">
    <source>
        <dbReference type="Proteomes" id="UP001501645"/>
    </source>
</evidence>
<evidence type="ECO:0000313" key="1">
    <source>
        <dbReference type="EMBL" id="GAA4771113.1"/>
    </source>
</evidence>
<sequence length="185" mass="19857">MLRQIGGRRGYAGRMILEGCCGEGDAWALVAWDGWADDRWWELPDGRAVDEVLAAGDLDALPALRLALEQTGRMGDILWSSTPVGPIVSGRFAEVLERSGATGYVLVPLSTPDGVGPYALLVLDDNDFDDVRAFPQGALPVERLDVSARLLAELRAAGVDGFCAEHGEAASQRERARQLARAIPS</sequence>
<name>A0ABP9A040_9MICO</name>
<protein>
    <submittedName>
        <fullName evidence="1">Uncharacterized protein</fullName>
    </submittedName>
</protein>
<keyword evidence="2" id="KW-1185">Reference proteome</keyword>
<dbReference type="EMBL" id="BAABKO010000002">
    <property type="protein sequence ID" value="GAA4771113.1"/>
    <property type="molecule type" value="Genomic_DNA"/>
</dbReference>
<accession>A0ABP9A040</accession>
<reference evidence="2" key="1">
    <citation type="journal article" date="2019" name="Int. J. Syst. Evol. Microbiol.">
        <title>The Global Catalogue of Microorganisms (GCM) 10K type strain sequencing project: providing services to taxonomists for standard genome sequencing and annotation.</title>
        <authorList>
            <consortium name="The Broad Institute Genomics Platform"/>
            <consortium name="The Broad Institute Genome Sequencing Center for Infectious Disease"/>
            <person name="Wu L."/>
            <person name="Ma J."/>
        </authorList>
    </citation>
    <scope>NUCLEOTIDE SEQUENCE [LARGE SCALE GENOMIC DNA]</scope>
    <source>
        <strain evidence="2">JCM 18537</strain>
    </source>
</reference>
<dbReference type="Proteomes" id="UP001501645">
    <property type="component" value="Unassembled WGS sequence"/>
</dbReference>
<proteinExistence type="predicted"/>
<comment type="caution">
    <text evidence="1">The sequence shown here is derived from an EMBL/GenBank/DDBJ whole genome shotgun (WGS) entry which is preliminary data.</text>
</comment>
<gene>
    <name evidence="1" type="ORF">GCM10023351_13780</name>
</gene>
<organism evidence="1 2">
    <name type="scientific">Microbacterium gilvum</name>
    <dbReference type="NCBI Taxonomy" id="1336204"/>
    <lineage>
        <taxon>Bacteria</taxon>
        <taxon>Bacillati</taxon>
        <taxon>Actinomycetota</taxon>
        <taxon>Actinomycetes</taxon>
        <taxon>Micrococcales</taxon>
        <taxon>Microbacteriaceae</taxon>
        <taxon>Microbacterium</taxon>
    </lineage>
</organism>